<evidence type="ECO:0000313" key="7">
    <source>
        <dbReference type="EMBL" id="SFW47170.1"/>
    </source>
</evidence>
<feature type="domain" description="Bacterial surface antigen (D15)" evidence="6">
    <location>
        <begin position="400"/>
        <end position="762"/>
    </location>
</feature>
<protein>
    <submittedName>
        <fullName evidence="7">Outer membrane protein assembly factor BamA</fullName>
    </submittedName>
</protein>
<dbReference type="GO" id="GO:0019867">
    <property type="term" value="C:outer membrane"/>
    <property type="evidence" value="ECO:0007669"/>
    <property type="project" value="InterPro"/>
</dbReference>
<accession>A0A1K1PH94</accession>
<evidence type="ECO:0000256" key="2">
    <source>
        <dbReference type="ARBA" id="ARBA00022692"/>
    </source>
</evidence>
<dbReference type="RefSeq" id="WP_072317028.1">
    <property type="nucleotide sequence ID" value="NZ_FPJE01000008.1"/>
</dbReference>
<dbReference type="AlphaFoldDB" id="A0A1K1PH94"/>
<proteinExistence type="predicted"/>
<keyword evidence="5" id="KW-0998">Cell outer membrane</keyword>
<comment type="subcellular location">
    <subcellularLocation>
        <location evidence="1">Membrane</location>
    </subcellularLocation>
</comment>
<organism evidence="7 8">
    <name type="scientific">Sinomicrobium oceani</name>
    <dbReference type="NCBI Taxonomy" id="1150368"/>
    <lineage>
        <taxon>Bacteria</taxon>
        <taxon>Pseudomonadati</taxon>
        <taxon>Bacteroidota</taxon>
        <taxon>Flavobacteriia</taxon>
        <taxon>Flavobacteriales</taxon>
        <taxon>Flavobacteriaceae</taxon>
        <taxon>Sinomicrobium</taxon>
    </lineage>
</organism>
<keyword evidence="4" id="KW-0472">Membrane</keyword>
<evidence type="ECO:0000259" key="6">
    <source>
        <dbReference type="Pfam" id="PF01103"/>
    </source>
</evidence>
<dbReference type="PANTHER" id="PTHR12815:SF47">
    <property type="entry name" value="TRANSLOCATION AND ASSEMBLY MODULE SUBUNIT TAMA"/>
    <property type="match status" value="1"/>
</dbReference>
<dbReference type="STRING" id="1150368.SAMN02927921_01796"/>
<dbReference type="Pfam" id="PF01103">
    <property type="entry name" value="Omp85"/>
    <property type="match status" value="1"/>
</dbReference>
<sequence length="776" mass="89128">MMRKKVLERYKVPRKTFGKNLLAAFSLLIFSTCSVKKYLPEDELLYTGAELEINVPDSLKDKIKDLSNLRSELEEVLRPEPNSKFLGVYWGLRAHYKAQKEKPGFINRFLNKKIGEEPVYTSKVDISRTEDIIRNRLENRGFFYSDVDSRLEEHDKKKKAEAFYTVNIPQPYTMEKYVVDDDSVPVIDEIKKNIRKWIIKPGMRFDLDAMKAERERLDRVVKNKGYYNFSPDFLIFEADTNQYDNKKFDLFLRLKKDVPEKSTVPYQIREVTVYPNYRVSSDTIASDTLVLNDKNYVQPGEDFFKARRLDPFIKIGKGQYYSPEVSRNTSRRLTSIGTYKFVNIRYDEIDSLATDTTRALAASIFLSPMNKRSLRAELQAVAKSNNFIGPNLATTLTNRNLFKGGEIVNITASVGYEMQFASGNNTGLNSLQLGLKTDLIFPRVLSPIRIKENWFEYAIPKTKVSMGIDYLRRSELYSLVTASSSFGYIWDANRYITHEYNPISLNYVNLANTTPAFEDILNQNPFLRNSFNQQFIAGFTYSFTYNGMVDQYKKHQLFINSTLDVAGNTLDLFSASGNERPRTFLGLEYSQYAKLDLDIRYHLRLGRDKKLATRLFAGLGVPYGNSDIMPYSKLFFSGGPYSVRAFRIRSLGPGTFNPENDTNQTTFFDQTGNLRLEFNMEYRFPIFSYVKGALFADAGNVWNTTDNEALPGGKFSGNFMKELGIGGGAGLRVDIQGFVVRLDLAAPWHTPWLPEGERWNFGFKDPILNFAIGYPF</sequence>
<evidence type="ECO:0000256" key="4">
    <source>
        <dbReference type="ARBA" id="ARBA00023136"/>
    </source>
</evidence>
<evidence type="ECO:0000256" key="1">
    <source>
        <dbReference type="ARBA" id="ARBA00004370"/>
    </source>
</evidence>
<evidence type="ECO:0000313" key="8">
    <source>
        <dbReference type="Proteomes" id="UP000182248"/>
    </source>
</evidence>
<keyword evidence="8" id="KW-1185">Reference proteome</keyword>
<dbReference type="Gene3D" id="2.40.160.50">
    <property type="entry name" value="membrane protein fhac: a member of the omp85/tpsb transporter family"/>
    <property type="match status" value="1"/>
</dbReference>
<dbReference type="InterPro" id="IPR000184">
    <property type="entry name" value="Bac_surfAg_D15"/>
</dbReference>
<dbReference type="InterPro" id="IPR039910">
    <property type="entry name" value="D15-like"/>
</dbReference>
<keyword evidence="3" id="KW-0732">Signal</keyword>
<evidence type="ECO:0000256" key="5">
    <source>
        <dbReference type="ARBA" id="ARBA00023237"/>
    </source>
</evidence>
<gene>
    <name evidence="7" type="ORF">SAMN02927921_01796</name>
</gene>
<reference evidence="7 8" key="1">
    <citation type="submission" date="2016-11" db="EMBL/GenBank/DDBJ databases">
        <authorList>
            <person name="Jaros S."/>
            <person name="Januszkiewicz K."/>
            <person name="Wedrychowicz H."/>
        </authorList>
    </citation>
    <scope>NUCLEOTIDE SEQUENCE [LARGE SCALE GENOMIC DNA]</scope>
    <source>
        <strain evidence="7 8">CGMCC 1.12145</strain>
    </source>
</reference>
<dbReference type="Proteomes" id="UP000182248">
    <property type="component" value="Unassembled WGS sequence"/>
</dbReference>
<keyword evidence="2" id="KW-0812">Transmembrane</keyword>
<dbReference type="EMBL" id="FPJE01000008">
    <property type="protein sequence ID" value="SFW47170.1"/>
    <property type="molecule type" value="Genomic_DNA"/>
</dbReference>
<evidence type="ECO:0000256" key="3">
    <source>
        <dbReference type="ARBA" id="ARBA00022729"/>
    </source>
</evidence>
<name>A0A1K1PH94_9FLAO</name>
<dbReference type="PANTHER" id="PTHR12815">
    <property type="entry name" value="SORTING AND ASSEMBLY MACHINERY SAMM50 PROTEIN FAMILY MEMBER"/>
    <property type="match status" value="1"/>
</dbReference>